<reference evidence="1 2" key="1">
    <citation type="submission" date="2022-04" db="EMBL/GenBank/DDBJ databases">
        <title>Hymenobacter sp. isolated from the air.</title>
        <authorList>
            <person name="Won M."/>
            <person name="Lee C.-M."/>
            <person name="Woen H.-Y."/>
            <person name="Kwon S.-W."/>
        </authorList>
    </citation>
    <scope>NUCLEOTIDE SEQUENCE [LARGE SCALE GENOMIC DNA]</scope>
    <source>
        <strain evidence="2">5413 J-13</strain>
    </source>
</reference>
<dbReference type="AlphaFoldDB" id="A0A8T9T2M1"/>
<evidence type="ECO:0000313" key="2">
    <source>
        <dbReference type="Proteomes" id="UP000829925"/>
    </source>
</evidence>
<name>A0A8T9T2M1_9BACT</name>
<dbReference type="EMBL" id="CP095053">
    <property type="protein sequence ID" value="UOR07213.1"/>
    <property type="molecule type" value="Genomic_DNA"/>
</dbReference>
<evidence type="ECO:0000313" key="1">
    <source>
        <dbReference type="EMBL" id="UOR07213.1"/>
    </source>
</evidence>
<protein>
    <submittedName>
        <fullName evidence="1">Uncharacterized protein</fullName>
    </submittedName>
</protein>
<dbReference type="RefSeq" id="WP_245096796.1">
    <property type="nucleotide sequence ID" value="NZ_CP095053.1"/>
</dbReference>
<accession>A0A8T9T2M1</accession>
<proteinExistence type="predicted"/>
<dbReference type="Proteomes" id="UP000829925">
    <property type="component" value="Chromosome"/>
</dbReference>
<keyword evidence="2" id="KW-1185">Reference proteome</keyword>
<sequence>MNQQDKFNNSVAVLVKAYFEGVLEKGNCYACAVGNLVVDAMGFTLAPHRLAWFDSEGQDIPFAWRRNDKEGERQRNAIGYSRAQVILIEQAFEGWGDYNDGPGSEYDGLMRVVDVLAEIHSIDLTTVAASKALLYAPKSYGTL</sequence>
<dbReference type="KEGG" id="haei:MUN82_08960"/>
<organism evidence="1 2">
    <name type="scientific">Hymenobacter aerilatus</name>
    <dbReference type="NCBI Taxonomy" id="2932251"/>
    <lineage>
        <taxon>Bacteria</taxon>
        <taxon>Pseudomonadati</taxon>
        <taxon>Bacteroidota</taxon>
        <taxon>Cytophagia</taxon>
        <taxon>Cytophagales</taxon>
        <taxon>Hymenobacteraceae</taxon>
        <taxon>Hymenobacter</taxon>
    </lineage>
</organism>
<gene>
    <name evidence="1" type="ORF">MUN82_08960</name>
</gene>